<evidence type="ECO:0000256" key="1">
    <source>
        <dbReference type="ARBA" id="ARBA00022448"/>
    </source>
</evidence>
<keyword evidence="3 6" id="KW-0479">Metal-binding</keyword>
<evidence type="ECO:0000256" key="4">
    <source>
        <dbReference type="ARBA" id="ARBA00022982"/>
    </source>
</evidence>
<comment type="caution">
    <text evidence="10">The sequence shown here is derived from an EMBL/GenBank/DDBJ whole genome shotgun (WGS) entry which is preliminary data.</text>
</comment>
<evidence type="ECO:0000256" key="7">
    <source>
        <dbReference type="SAM" id="MobiDB-lite"/>
    </source>
</evidence>
<dbReference type="PANTHER" id="PTHR37823:SF1">
    <property type="entry name" value="CYTOCHROME C-553-LIKE"/>
    <property type="match status" value="1"/>
</dbReference>
<dbReference type="SUPFAM" id="SSF46626">
    <property type="entry name" value="Cytochrome c"/>
    <property type="match status" value="5"/>
</dbReference>
<feature type="domain" description="Cytochrome c" evidence="9">
    <location>
        <begin position="689"/>
        <end position="774"/>
    </location>
</feature>
<evidence type="ECO:0000256" key="6">
    <source>
        <dbReference type="PROSITE-ProRule" id="PRU00433"/>
    </source>
</evidence>
<evidence type="ECO:0000256" key="5">
    <source>
        <dbReference type="ARBA" id="ARBA00023004"/>
    </source>
</evidence>
<evidence type="ECO:0000256" key="8">
    <source>
        <dbReference type="SAM" id="Phobius"/>
    </source>
</evidence>
<dbReference type="Gene3D" id="1.10.760.10">
    <property type="entry name" value="Cytochrome c-like domain"/>
    <property type="match status" value="6"/>
</dbReference>
<evidence type="ECO:0000256" key="2">
    <source>
        <dbReference type="ARBA" id="ARBA00022617"/>
    </source>
</evidence>
<keyword evidence="4" id="KW-0249">Electron transport</keyword>
<dbReference type="Proteomes" id="UP000285961">
    <property type="component" value="Unassembled WGS sequence"/>
</dbReference>
<feature type="domain" description="Cytochrome c" evidence="9">
    <location>
        <begin position="195"/>
        <end position="277"/>
    </location>
</feature>
<accession>A0A419F839</accession>
<evidence type="ECO:0000256" key="3">
    <source>
        <dbReference type="ARBA" id="ARBA00022723"/>
    </source>
</evidence>
<reference evidence="10 11" key="1">
    <citation type="journal article" date="2017" name="ISME J.">
        <title>Energy and carbon metabolisms in a deep terrestrial subsurface fluid microbial community.</title>
        <authorList>
            <person name="Momper L."/>
            <person name="Jungbluth S.P."/>
            <person name="Lee M.D."/>
            <person name="Amend J.P."/>
        </authorList>
    </citation>
    <scope>NUCLEOTIDE SEQUENCE [LARGE SCALE GENOMIC DNA]</scope>
    <source>
        <strain evidence="10">SURF_17</strain>
    </source>
</reference>
<keyword evidence="8" id="KW-1133">Transmembrane helix</keyword>
<keyword evidence="8" id="KW-0472">Membrane</keyword>
<dbReference type="Pfam" id="PF00034">
    <property type="entry name" value="Cytochrom_C"/>
    <property type="match status" value="2"/>
</dbReference>
<evidence type="ECO:0000259" key="9">
    <source>
        <dbReference type="PROSITE" id="PS51007"/>
    </source>
</evidence>
<dbReference type="Pfam" id="PF13442">
    <property type="entry name" value="Cytochrome_CBB3"/>
    <property type="match status" value="3"/>
</dbReference>
<feature type="domain" description="Cytochrome c" evidence="9">
    <location>
        <begin position="592"/>
        <end position="675"/>
    </location>
</feature>
<organism evidence="10 11">
    <name type="scientific">Candidatus Abyssobacteria bacterium SURF_17</name>
    <dbReference type="NCBI Taxonomy" id="2093361"/>
    <lineage>
        <taxon>Bacteria</taxon>
        <taxon>Pseudomonadati</taxon>
        <taxon>Candidatus Hydrogenedentota</taxon>
        <taxon>Candidatus Abyssobacteria</taxon>
    </lineage>
</organism>
<feature type="domain" description="Cytochrome c" evidence="9">
    <location>
        <begin position="397"/>
        <end position="486"/>
    </location>
</feature>
<protein>
    <recommendedName>
        <fullName evidence="9">Cytochrome c domain-containing protein</fullName>
    </recommendedName>
</protein>
<keyword evidence="5 6" id="KW-0408">Iron</keyword>
<dbReference type="InterPro" id="IPR036280">
    <property type="entry name" value="Multihaem_cyt_sf"/>
</dbReference>
<proteinExistence type="predicted"/>
<dbReference type="PANTHER" id="PTHR37823">
    <property type="entry name" value="CYTOCHROME C-553-LIKE"/>
    <property type="match status" value="1"/>
</dbReference>
<dbReference type="InterPro" id="IPR051811">
    <property type="entry name" value="Cytochrome_c550/c551-like"/>
</dbReference>
<keyword evidence="8" id="KW-0812">Transmembrane</keyword>
<dbReference type="GO" id="GO:0046872">
    <property type="term" value="F:metal ion binding"/>
    <property type="evidence" value="ECO:0007669"/>
    <property type="project" value="UniProtKB-KW"/>
</dbReference>
<dbReference type="SUPFAM" id="SSF48695">
    <property type="entry name" value="Multiheme cytochromes"/>
    <property type="match status" value="1"/>
</dbReference>
<evidence type="ECO:0000313" key="11">
    <source>
        <dbReference type="Proteomes" id="UP000285961"/>
    </source>
</evidence>
<keyword evidence="1" id="KW-0813">Transport</keyword>
<sequence>MANSLREDRSAESGPEETPAAVPVPTFDPVTPGGRRARWALLTTSLITLACLLAAIIAEHYLKPWRTYQRQFASLLASTAQGSGKKSPRFPREIKQITLAHYDVADRCTTCHLGIDDPAMAAQEQPFRSHPAWVFEMHPAEQLGCTPCHGGQGLATTTEDAHGHVPHWEDPLIPAGYYEAGCGSCHAYLKISGGGFAERGARQFERNDCFACHRVNGRGRGNGPDLSFIGTTEIPPDWHERHLSLQKRSDEEIWRESYGPLEPENVEAINAYLRQLVGAPKLVQAKATVFEKGCPGCHRIGGVGGDDGPDLSSTGKKNLALLDFSHIPGTHNLAEWHKAHLRDPGLVVPNSQMPQPTLTETELEAVTLYMLSLRGNDMPVSSWPPDRLEARRLGVREFATDGESLYKTFCSSCHGSEGGGIRFGISQQAFPAVTHPEFLAVASDRFIRQTLLDGRPGRRMPAWGTKEGGLRVEELDELVRYLRSLEPPATSRAAIARMTPDLQVGKRFYDENCAICHGEKGEGDIGPALSNQVFLRTVESDFIYRMLMDGREDTAMGSQRALNSAEAASIIGYIMSWTKEKPLSLPSLPTERSFRRGEQVFARSCSPCHGARGEGRLAVSLIAPAFLDSASDGFMAAAVQRGRCVPPQGAPEGVTVPIVLDQELADAIEYLRERIGMNPVTPPGRPAFGDASEGGILYARTCRGCHGEKGLGGSAPELANTAFLAAATDGYLQASIIRGRLSAGMPAFGSENLGYPKLSAQEASDIVRYIRSLSEQP</sequence>
<name>A0A419F839_9BACT</name>
<dbReference type="PROSITE" id="PS51007">
    <property type="entry name" value="CYTC"/>
    <property type="match status" value="6"/>
</dbReference>
<feature type="compositionally biased region" description="Basic and acidic residues" evidence="7">
    <location>
        <begin position="1"/>
        <end position="11"/>
    </location>
</feature>
<dbReference type="GO" id="GO:0009055">
    <property type="term" value="F:electron transfer activity"/>
    <property type="evidence" value="ECO:0007669"/>
    <property type="project" value="InterPro"/>
</dbReference>
<feature type="domain" description="Cytochrome c" evidence="9">
    <location>
        <begin position="281"/>
        <end position="374"/>
    </location>
</feature>
<feature type="region of interest" description="Disordered" evidence="7">
    <location>
        <begin position="1"/>
        <end position="29"/>
    </location>
</feature>
<keyword evidence="2 6" id="KW-0349">Heme</keyword>
<feature type="domain" description="Cytochrome c" evidence="9">
    <location>
        <begin position="500"/>
        <end position="578"/>
    </location>
</feature>
<dbReference type="GO" id="GO:0020037">
    <property type="term" value="F:heme binding"/>
    <property type="evidence" value="ECO:0007669"/>
    <property type="project" value="InterPro"/>
</dbReference>
<dbReference type="AlphaFoldDB" id="A0A419F839"/>
<feature type="transmembrane region" description="Helical" evidence="8">
    <location>
        <begin position="39"/>
        <end position="62"/>
    </location>
</feature>
<dbReference type="InterPro" id="IPR036909">
    <property type="entry name" value="Cyt_c-like_dom_sf"/>
</dbReference>
<dbReference type="InterPro" id="IPR009056">
    <property type="entry name" value="Cyt_c-like_dom"/>
</dbReference>
<dbReference type="EMBL" id="QZKI01000013">
    <property type="protein sequence ID" value="RJP74599.1"/>
    <property type="molecule type" value="Genomic_DNA"/>
</dbReference>
<evidence type="ECO:0000313" key="10">
    <source>
        <dbReference type="EMBL" id="RJP74599.1"/>
    </source>
</evidence>
<gene>
    <name evidence="10" type="ORF">C4532_01925</name>
</gene>